<dbReference type="NCBIfam" id="TIGR02887">
    <property type="entry name" value="spore_ger_x_C"/>
    <property type="match status" value="1"/>
</dbReference>
<dbReference type="PROSITE" id="PS51257">
    <property type="entry name" value="PROKAR_LIPOPROTEIN"/>
    <property type="match status" value="1"/>
</dbReference>
<dbReference type="InterPro" id="IPR008844">
    <property type="entry name" value="Spore_GerAC-like"/>
</dbReference>
<evidence type="ECO:0000256" key="3">
    <source>
        <dbReference type="ARBA" id="ARBA00022544"/>
    </source>
</evidence>
<dbReference type="OrthoDB" id="2433998at2"/>
<gene>
    <name evidence="10" type="ORF">BJ095_11240</name>
</gene>
<keyword evidence="11" id="KW-1185">Reference proteome</keyword>
<dbReference type="InterPro" id="IPR038501">
    <property type="entry name" value="Spore_GerAC_C_sf"/>
</dbReference>
<protein>
    <submittedName>
        <fullName evidence="10">Spore germination protein KC</fullName>
    </submittedName>
</protein>
<dbReference type="RefSeq" id="WP_107932966.1">
    <property type="nucleotide sequence ID" value="NZ_PYWJ01000004.1"/>
</dbReference>
<comment type="similarity">
    <text evidence="2">Belongs to the GerABKC lipoprotein family.</text>
</comment>
<accession>A0A318U2C1</accession>
<dbReference type="AlphaFoldDB" id="A0A318U2C1"/>
<sequence>MPKKQNKTKLFLLVLIPIITLLSGCEFKDIDKDVFVSMIGIDKSEEEDKPYKITLKLYVPTASFKQSPEPEYSYISHSGETLTEAIRILETYSDKELEFGHTKLIVIGEELLKENKAMELLDFLMRRPDIQLISWVAVGRPSAEKIVKMIPKGENAAYPALFNYFDGIGTESQYIVSTYLFDFARRMKESSIDIILPIIEVKKEESHFEVNKSLIFTNDGEPHELDTYATLLVNMILKNVEVADLFVKKEGHYFFTKIDSIKSKYKVKILDNNQVELDIKIHLNGFISESKKALDPEELTYYNQLFKQEGKENFVEALTELVKNGYDPIGFGIDYKARTWHNKRMTDEEWEEAYKNAKIEVEVIPGLKSTGAIQ</sequence>
<keyword evidence="4" id="KW-0732">Signal</keyword>
<evidence type="ECO:0000313" key="11">
    <source>
        <dbReference type="Proteomes" id="UP000247416"/>
    </source>
</evidence>
<dbReference type="InterPro" id="IPR057336">
    <property type="entry name" value="GerAC_N"/>
</dbReference>
<keyword evidence="7" id="KW-0449">Lipoprotein</keyword>
<evidence type="ECO:0000256" key="5">
    <source>
        <dbReference type="ARBA" id="ARBA00023136"/>
    </source>
</evidence>
<comment type="caution">
    <text evidence="10">The sequence shown here is derived from an EMBL/GenBank/DDBJ whole genome shotgun (WGS) entry which is preliminary data.</text>
</comment>
<dbReference type="GO" id="GO:0009847">
    <property type="term" value="P:spore germination"/>
    <property type="evidence" value="ECO:0007669"/>
    <property type="project" value="InterPro"/>
</dbReference>
<dbReference type="Gene3D" id="6.20.190.10">
    <property type="entry name" value="Nutrient germinant receptor protein C, domain 1"/>
    <property type="match status" value="1"/>
</dbReference>
<name>A0A318U2C1_9BACL</name>
<evidence type="ECO:0000256" key="4">
    <source>
        <dbReference type="ARBA" id="ARBA00022729"/>
    </source>
</evidence>
<evidence type="ECO:0000256" key="2">
    <source>
        <dbReference type="ARBA" id="ARBA00007886"/>
    </source>
</evidence>
<dbReference type="InterPro" id="IPR046953">
    <property type="entry name" value="Spore_GerAC-like_C"/>
</dbReference>
<reference evidence="10 11" key="1">
    <citation type="submission" date="2018-06" db="EMBL/GenBank/DDBJ databases">
        <title>Genomic Encyclopedia of Archaeal and Bacterial Type Strains, Phase II (KMG-II): from individual species to whole genera.</title>
        <authorList>
            <person name="Goeker M."/>
        </authorList>
    </citation>
    <scope>NUCLEOTIDE SEQUENCE [LARGE SCALE GENOMIC DNA]</scope>
    <source>
        <strain evidence="10 11">KACC 16626</strain>
    </source>
</reference>
<evidence type="ECO:0000256" key="1">
    <source>
        <dbReference type="ARBA" id="ARBA00004635"/>
    </source>
</evidence>
<keyword evidence="3" id="KW-0309">Germination</keyword>
<feature type="domain" description="Spore germination GerAC-like C-terminal" evidence="8">
    <location>
        <begin position="223"/>
        <end position="364"/>
    </location>
</feature>
<dbReference type="Proteomes" id="UP000247416">
    <property type="component" value="Unassembled WGS sequence"/>
</dbReference>
<evidence type="ECO:0000256" key="6">
    <source>
        <dbReference type="ARBA" id="ARBA00023139"/>
    </source>
</evidence>
<evidence type="ECO:0000259" key="9">
    <source>
        <dbReference type="Pfam" id="PF25198"/>
    </source>
</evidence>
<feature type="domain" description="Spore germination protein N-terminal" evidence="9">
    <location>
        <begin position="28"/>
        <end position="201"/>
    </location>
</feature>
<keyword evidence="6" id="KW-0564">Palmitate</keyword>
<organism evidence="10 11">
    <name type="scientific">Ureibacillus chungkukjangi</name>
    <dbReference type="NCBI Taxonomy" id="1202712"/>
    <lineage>
        <taxon>Bacteria</taxon>
        <taxon>Bacillati</taxon>
        <taxon>Bacillota</taxon>
        <taxon>Bacilli</taxon>
        <taxon>Bacillales</taxon>
        <taxon>Caryophanaceae</taxon>
        <taxon>Ureibacillus</taxon>
    </lineage>
</organism>
<dbReference type="PANTHER" id="PTHR35789:SF1">
    <property type="entry name" value="SPORE GERMINATION PROTEIN B3"/>
    <property type="match status" value="1"/>
</dbReference>
<keyword evidence="5" id="KW-0472">Membrane</keyword>
<dbReference type="Pfam" id="PF05504">
    <property type="entry name" value="Spore_GerAC"/>
    <property type="match status" value="1"/>
</dbReference>
<dbReference type="Gene3D" id="3.30.300.210">
    <property type="entry name" value="Nutrient germinant receptor protein C, domain 3"/>
    <property type="match status" value="1"/>
</dbReference>
<dbReference type="GO" id="GO:0016020">
    <property type="term" value="C:membrane"/>
    <property type="evidence" value="ECO:0007669"/>
    <property type="project" value="UniProtKB-SubCell"/>
</dbReference>
<dbReference type="PANTHER" id="PTHR35789">
    <property type="entry name" value="SPORE GERMINATION PROTEIN B3"/>
    <property type="match status" value="1"/>
</dbReference>
<evidence type="ECO:0000256" key="7">
    <source>
        <dbReference type="ARBA" id="ARBA00023288"/>
    </source>
</evidence>
<dbReference type="Pfam" id="PF25198">
    <property type="entry name" value="Spore_GerAC_N"/>
    <property type="match status" value="1"/>
</dbReference>
<dbReference type="EMBL" id="QJTJ01000012">
    <property type="protein sequence ID" value="PYF06079.1"/>
    <property type="molecule type" value="Genomic_DNA"/>
</dbReference>
<evidence type="ECO:0000259" key="8">
    <source>
        <dbReference type="Pfam" id="PF05504"/>
    </source>
</evidence>
<comment type="subcellular location">
    <subcellularLocation>
        <location evidence="1">Membrane</location>
        <topology evidence="1">Lipid-anchor</topology>
    </subcellularLocation>
</comment>
<evidence type="ECO:0000313" key="10">
    <source>
        <dbReference type="EMBL" id="PYF06079.1"/>
    </source>
</evidence>
<proteinExistence type="inferred from homology"/>